<feature type="compositionally biased region" description="Low complexity" evidence="2">
    <location>
        <begin position="1"/>
        <end position="22"/>
    </location>
</feature>
<dbReference type="GO" id="GO:0004150">
    <property type="term" value="F:dihydroneopterin aldolase activity"/>
    <property type="evidence" value="ECO:0007669"/>
    <property type="project" value="InterPro"/>
</dbReference>
<dbReference type="STRING" id="342668.A0A2P6FGX3"/>
<evidence type="ECO:0000259" key="3">
    <source>
        <dbReference type="SMART" id="SM00905"/>
    </source>
</evidence>
<dbReference type="InterPro" id="IPR006157">
    <property type="entry name" value="FolB_dom"/>
</dbReference>
<sequence>MSESDSQSSSPSPSTATPVVSTNNNNNFGGSQIPPTLLSLPPTIIYNSEDELFDAIQTHARSTGQCFVKLRSTTHNDRKTVTYACDRCKKPKPAQPNQDESTPQRKRKDMSHRTDCQFSFLGVQLKDNAGWEVRYRPSEFYGTHNHPPSDSTSAHSGHRRLNQEAMQKVRELQVNGVHPRQAVTILRQTLNPDLLPHDIYNIYSSLKRAQVTEDGTVIPPARKRRSDAKALVAGGEQQTPIRPAGRGQQGNSAMGRNGPGRAQLLANPLSVTKYREIMIASGYSSNHSVIEVRNLASNALVGTDIWGGKDAKGRCNRFQPMLLSAKISLRNRFDYAAQNDRLDDGTVNYSTLSKTILKVLSSRGANRDDPGPLAGWPGLEIDWNVADLINWIFVYLTGRRANGSVPDAALAHSYIRGGCPCLVDGPLYEQPLLSMDTLQEMKMTLRLPKGTLLSEGVSLAITAGYLPGNRVNQSAPYSAVLKLENIKIPTLIGLNPNERLAKQMVIATVEIDPYVVVGQDHYNELEQIVVKSIEESAFETLESLAAHLVNRIIKHFIFPYTTREPFSDVRVSLVKPSATTFAEAPIVTVSRSSNPAIDATSKTLWEEWLSWNTGVESRVPFPYQGRLDSWILDNFPGDSSGAQAGDHPGDHQMQG</sequence>
<keyword evidence="5" id="KW-1185">Reference proteome</keyword>
<dbReference type="RefSeq" id="XP_059320221.1">
    <property type="nucleotide sequence ID" value="XM_059464238.1"/>
</dbReference>
<dbReference type="SMART" id="SM00905">
    <property type="entry name" value="FolB"/>
    <property type="match status" value="1"/>
</dbReference>
<dbReference type="Pfam" id="PF02152">
    <property type="entry name" value="FolB"/>
    <property type="match status" value="1"/>
</dbReference>
<name>A0A2P6FGX3_9PEZI</name>
<dbReference type="GeneID" id="84234336"/>
<protein>
    <recommendedName>
        <fullName evidence="3">Dihydroneopterin aldolase/epimerase domain-containing protein</fullName>
    </recommendedName>
</protein>
<dbReference type="Gene3D" id="3.30.1130.10">
    <property type="match status" value="2"/>
</dbReference>
<proteinExistence type="predicted"/>
<dbReference type="SUPFAM" id="SSF55620">
    <property type="entry name" value="Tetrahydrobiopterin biosynthesis enzymes-like"/>
    <property type="match status" value="1"/>
</dbReference>
<reference evidence="4 5" key="1">
    <citation type="submission" date="2016-03" db="EMBL/GenBank/DDBJ databases">
        <title>Comparative genomics of Pseudogymnoascus destructans, the fungus causing white-nose syndrome of bats.</title>
        <authorList>
            <person name="Palmer J.M."/>
            <person name="Drees K.P."/>
            <person name="Foster J.T."/>
            <person name="Lindner D.L."/>
        </authorList>
    </citation>
    <scope>NUCLEOTIDE SEQUENCE [LARGE SCALE GENOMIC DNA]</scope>
    <source>
        <strain evidence="4 5">UAMH 10579</strain>
    </source>
</reference>
<dbReference type="Proteomes" id="UP000091956">
    <property type="component" value="Unassembled WGS sequence"/>
</dbReference>
<evidence type="ECO:0000256" key="2">
    <source>
        <dbReference type="SAM" id="MobiDB-lite"/>
    </source>
</evidence>
<reference evidence="5" key="2">
    <citation type="journal article" date="2018" name="Nat. Commun.">
        <title>Extreme sensitivity to ultraviolet light in the fungal pathogen causing white-nose syndrome of bats.</title>
        <authorList>
            <person name="Palmer J.M."/>
            <person name="Drees K.P."/>
            <person name="Foster J.T."/>
            <person name="Lindner D.L."/>
        </authorList>
    </citation>
    <scope>NUCLEOTIDE SEQUENCE [LARGE SCALE GENOMIC DNA]</scope>
    <source>
        <strain evidence="5">UAMH 10579</strain>
    </source>
</reference>
<feature type="region of interest" description="Disordered" evidence="2">
    <location>
        <begin position="1"/>
        <end position="37"/>
    </location>
</feature>
<feature type="domain" description="Dihydroneopterin aldolase/epimerase" evidence="3">
    <location>
        <begin position="481"/>
        <end position="591"/>
    </location>
</feature>
<organism evidence="4 5">
    <name type="scientific">Pseudogymnoascus verrucosus</name>
    <dbReference type="NCBI Taxonomy" id="342668"/>
    <lineage>
        <taxon>Eukaryota</taxon>
        <taxon>Fungi</taxon>
        <taxon>Dikarya</taxon>
        <taxon>Ascomycota</taxon>
        <taxon>Pezizomycotina</taxon>
        <taxon>Leotiomycetes</taxon>
        <taxon>Thelebolales</taxon>
        <taxon>Thelebolaceae</taxon>
        <taxon>Pseudogymnoascus</taxon>
    </lineage>
</organism>
<evidence type="ECO:0000313" key="5">
    <source>
        <dbReference type="Proteomes" id="UP000091956"/>
    </source>
</evidence>
<dbReference type="InterPro" id="IPR052579">
    <property type="entry name" value="Zinc_finger_SWIM"/>
</dbReference>
<feature type="region of interest" description="Disordered" evidence="2">
    <location>
        <begin position="87"/>
        <end position="113"/>
    </location>
</feature>
<feature type="region of interest" description="Disordered" evidence="2">
    <location>
        <begin position="231"/>
        <end position="261"/>
    </location>
</feature>
<dbReference type="PANTHER" id="PTHR31569">
    <property type="entry name" value="SWIM-TYPE DOMAIN-CONTAINING PROTEIN"/>
    <property type="match status" value="1"/>
</dbReference>
<dbReference type="GO" id="GO:0046656">
    <property type="term" value="P:folic acid biosynthetic process"/>
    <property type="evidence" value="ECO:0007669"/>
    <property type="project" value="UniProtKB-KW"/>
</dbReference>
<dbReference type="AlphaFoldDB" id="A0A2P6FGX3"/>
<evidence type="ECO:0000256" key="1">
    <source>
        <dbReference type="ARBA" id="ARBA00022909"/>
    </source>
</evidence>
<evidence type="ECO:0000313" key="4">
    <source>
        <dbReference type="EMBL" id="PQM43891.1"/>
    </source>
</evidence>
<gene>
    <name evidence="4" type="ORF">VE01_10787</name>
</gene>
<keyword evidence="1" id="KW-0289">Folate biosynthesis</keyword>
<dbReference type="InterPro" id="IPR043133">
    <property type="entry name" value="GTP-CH-I_C/QueF"/>
</dbReference>
<dbReference type="PANTHER" id="PTHR31569:SF4">
    <property type="entry name" value="SWIM-TYPE DOMAIN-CONTAINING PROTEIN"/>
    <property type="match status" value="1"/>
</dbReference>
<dbReference type="EMBL" id="KV460230">
    <property type="protein sequence ID" value="PQM43891.1"/>
    <property type="molecule type" value="Genomic_DNA"/>
</dbReference>
<accession>A0A2P6FGX3</accession>